<keyword evidence="12" id="KW-1185">Reference proteome</keyword>
<dbReference type="SMART" id="SM00382">
    <property type="entry name" value="AAA"/>
    <property type="match status" value="1"/>
</dbReference>
<dbReference type="PROSITE" id="PS00211">
    <property type="entry name" value="ABC_TRANSPORTER_1"/>
    <property type="match status" value="1"/>
</dbReference>
<dbReference type="Gene3D" id="3.40.50.300">
    <property type="entry name" value="P-loop containing nucleotide triphosphate hydrolases"/>
    <property type="match status" value="1"/>
</dbReference>
<comment type="caution">
    <text evidence="11">The sequence shown here is derived from an EMBL/GenBank/DDBJ whole genome shotgun (WGS) entry which is preliminary data.</text>
</comment>
<dbReference type="Gene3D" id="2.40.50.100">
    <property type="match status" value="1"/>
</dbReference>
<dbReference type="Proteomes" id="UP000278823">
    <property type="component" value="Unassembled WGS sequence"/>
</dbReference>
<dbReference type="AlphaFoldDB" id="A0A3S0QRJ9"/>
<dbReference type="GO" id="GO:0055052">
    <property type="term" value="C:ATP-binding cassette (ABC) transporter complex, substrate-binding subunit-containing"/>
    <property type="evidence" value="ECO:0007669"/>
    <property type="project" value="TreeGrafter"/>
</dbReference>
<evidence type="ECO:0000256" key="2">
    <source>
        <dbReference type="ARBA" id="ARBA00005417"/>
    </source>
</evidence>
<keyword evidence="6" id="KW-0547">Nucleotide-binding</keyword>
<dbReference type="FunFam" id="3.40.50.300:FF:000042">
    <property type="entry name" value="Maltose/maltodextrin ABC transporter, ATP-binding protein"/>
    <property type="match status" value="1"/>
</dbReference>
<feature type="domain" description="ABC transporter" evidence="10">
    <location>
        <begin position="4"/>
        <end position="234"/>
    </location>
</feature>
<dbReference type="GO" id="GO:0140359">
    <property type="term" value="F:ABC-type transporter activity"/>
    <property type="evidence" value="ECO:0007669"/>
    <property type="project" value="UniProtKB-ARBA"/>
</dbReference>
<keyword evidence="9" id="KW-0472">Membrane</keyword>
<accession>A0A3S0QRJ9</accession>
<evidence type="ECO:0000256" key="8">
    <source>
        <dbReference type="ARBA" id="ARBA00022967"/>
    </source>
</evidence>
<dbReference type="GO" id="GO:0016887">
    <property type="term" value="F:ATP hydrolysis activity"/>
    <property type="evidence" value="ECO:0007669"/>
    <property type="project" value="InterPro"/>
</dbReference>
<dbReference type="InterPro" id="IPR017871">
    <property type="entry name" value="ABC_transporter-like_CS"/>
</dbReference>
<sequence>MSELSITDARIRFGSYEALKGISVAVAQGQLVTLLGPSGCGKTTLLRAIAGFIPLDDGAITIDGADMREVPPERRNTAMCFQSYALFPHLTVFENIAFGLRQKGTPRDDLDKRVRASAAQVSLEAQLQKLPSQLSGGQQQRVALARALAVRPGVILFDEPLSNLDARLRDQVRFEIRQLQKAHGFTAVYVTHDQAEALAMSDLVVVMNAGSIEQAGTPYEVYYRPVNRFVADFVGTANIMPVRVTAADAGRGTYRVTSPMGEVTVQSDEPPVAEEVYAMWRPEDAVACPESSDLSNVVTFEIKAQSFLGNLTDLAVAPQGSDVTYRVQILGQTEISDGSLRSFQIAPEKVRFLKERVQ</sequence>
<evidence type="ECO:0000256" key="3">
    <source>
        <dbReference type="ARBA" id="ARBA00022448"/>
    </source>
</evidence>
<dbReference type="EMBL" id="RJTH01000015">
    <property type="protein sequence ID" value="RUM20424.1"/>
    <property type="molecule type" value="Genomic_DNA"/>
</dbReference>
<organism evidence="11 12">
    <name type="scientific">Rhizobium vallis</name>
    <dbReference type="NCBI Taxonomy" id="634290"/>
    <lineage>
        <taxon>Bacteria</taxon>
        <taxon>Pseudomonadati</taxon>
        <taxon>Pseudomonadota</taxon>
        <taxon>Alphaproteobacteria</taxon>
        <taxon>Hyphomicrobiales</taxon>
        <taxon>Rhizobiaceae</taxon>
        <taxon>Rhizobium/Agrobacterium group</taxon>
        <taxon>Rhizobium</taxon>
    </lineage>
</organism>
<dbReference type="RefSeq" id="WP_126924647.1">
    <property type="nucleotide sequence ID" value="NZ_ML133699.1"/>
</dbReference>
<keyword evidence="3" id="KW-0813">Transport</keyword>
<evidence type="ECO:0000313" key="11">
    <source>
        <dbReference type="EMBL" id="RUM20424.1"/>
    </source>
</evidence>
<evidence type="ECO:0000313" key="12">
    <source>
        <dbReference type="Proteomes" id="UP000278823"/>
    </source>
</evidence>
<evidence type="ECO:0000256" key="6">
    <source>
        <dbReference type="ARBA" id="ARBA00022741"/>
    </source>
</evidence>
<keyword evidence="4" id="KW-1003">Cell membrane</keyword>
<name>A0A3S0QRJ9_9HYPH</name>
<dbReference type="PANTHER" id="PTHR43875">
    <property type="entry name" value="MALTODEXTRIN IMPORT ATP-BINDING PROTEIN MSMX"/>
    <property type="match status" value="1"/>
</dbReference>
<dbReference type="PROSITE" id="PS50893">
    <property type="entry name" value="ABC_TRANSPORTER_2"/>
    <property type="match status" value="1"/>
</dbReference>
<keyword evidence="8" id="KW-1278">Translocase</keyword>
<dbReference type="InterPro" id="IPR047641">
    <property type="entry name" value="ABC_transpr_MalK/UgpC-like"/>
</dbReference>
<proteinExistence type="inferred from homology"/>
<gene>
    <name evidence="11" type="ORF">EFQ99_29255</name>
</gene>
<dbReference type="GO" id="GO:0005524">
    <property type="term" value="F:ATP binding"/>
    <property type="evidence" value="ECO:0007669"/>
    <property type="project" value="UniProtKB-KW"/>
</dbReference>
<dbReference type="SUPFAM" id="SSF50331">
    <property type="entry name" value="MOP-like"/>
    <property type="match status" value="1"/>
</dbReference>
<evidence type="ECO:0000259" key="10">
    <source>
        <dbReference type="PROSITE" id="PS50893"/>
    </source>
</evidence>
<reference evidence="12" key="1">
    <citation type="submission" date="2018-11" db="EMBL/GenBank/DDBJ databases">
        <title>Rhizobium chutanense sp. nov., isolated from root nodules of Phaseolus vulgaris in China.</title>
        <authorList>
            <person name="Huo Y."/>
        </authorList>
    </citation>
    <scope>NUCLEOTIDE SEQUENCE [LARGE SCALE GENOMIC DNA]</scope>
    <source>
        <strain evidence="12">CCBAU 65647</strain>
    </source>
</reference>
<dbReference type="InterPro" id="IPR008995">
    <property type="entry name" value="Mo/tungstate-bd_C_term_dom"/>
</dbReference>
<protein>
    <submittedName>
        <fullName evidence="11">ABC transporter ATP-binding protein</fullName>
    </submittedName>
</protein>
<dbReference type="PANTHER" id="PTHR43875:SF15">
    <property type="entry name" value="TREHALOSE IMPORT ATP-BINDING PROTEIN SUGC"/>
    <property type="match status" value="1"/>
</dbReference>
<evidence type="ECO:0000256" key="1">
    <source>
        <dbReference type="ARBA" id="ARBA00004417"/>
    </source>
</evidence>
<evidence type="ECO:0000256" key="7">
    <source>
        <dbReference type="ARBA" id="ARBA00022840"/>
    </source>
</evidence>
<dbReference type="InterPro" id="IPR003593">
    <property type="entry name" value="AAA+_ATPase"/>
</dbReference>
<dbReference type="SUPFAM" id="SSF52540">
    <property type="entry name" value="P-loop containing nucleoside triphosphate hydrolases"/>
    <property type="match status" value="1"/>
</dbReference>
<comment type="similarity">
    <text evidence="2">Belongs to the ABC transporter superfamily.</text>
</comment>
<evidence type="ECO:0000256" key="5">
    <source>
        <dbReference type="ARBA" id="ARBA00022519"/>
    </source>
</evidence>
<keyword evidence="7 11" id="KW-0067">ATP-binding</keyword>
<dbReference type="Pfam" id="PF00005">
    <property type="entry name" value="ABC_tran"/>
    <property type="match status" value="1"/>
</dbReference>
<dbReference type="InterPro" id="IPR003439">
    <property type="entry name" value="ABC_transporter-like_ATP-bd"/>
</dbReference>
<keyword evidence="5" id="KW-0997">Cell inner membrane</keyword>
<dbReference type="InterPro" id="IPR027417">
    <property type="entry name" value="P-loop_NTPase"/>
</dbReference>
<evidence type="ECO:0000256" key="9">
    <source>
        <dbReference type="ARBA" id="ARBA00023136"/>
    </source>
</evidence>
<comment type="subcellular location">
    <subcellularLocation>
        <location evidence="1">Cell inner membrane</location>
        <topology evidence="1">Peripheral membrane protein</topology>
    </subcellularLocation>
</comment>
<dbReference type="OrthoDB" id="9802264at2"/>
<evidence type="ECO:0000256" key="4">
    <source>
        <dbReference type="ARBA" id="ARBA00022475"/>
    </source>
</evidence>